<dbReference type="Pfam" id="PF16177">
    <property type="entry name" value="ACAS_N"/>
    <property type="match status" value="1"/>
</dbReference>
<dbReference type="EC" id="6.2.1.1" evidence="6"/>
<evidence type="ECO:0000256" key="2">
    <source>
        <dbReference type="ARBA" id="ARBA00022598"/>
    </source>
</evidence>
<dbReference type="InterPro" id="IPR042099">
    <property type="entry name" value="ANL_N_sf"/>
</dbReference>
<keyword evidence="5" id="KW-0007">Acetylation</keyword>
<evidence type="ECO:0000313" key="10">
    <source>
        <dbReference type="EMBL" id="ETW99283.1"/>
    </source>
</evidence>
<evidence type="ECO:0000259" key="8">
    <source>
        <dbReference type="Pfam" id="PF13193"/>
    </source>
</evidence>
<evidence type="ECO:0000259" key="7">
    <source>
        <dbReference type="Pfam" id="PF00501"/>
    </source>
</evidence>
<reference evidence="10 11" key="1">
    <citation type="journal article" date="2014" name="Nature">
        <title>An environmental bacterial taxon with a large and distinct metabolic repertoire.</title>
        <authorList>
            <person name="Wilson M.C."/>
            <person name="Mori T."/>
            <person name="Ruckert C."/>
            <person name="Uria A.R."/>
            <person name="Helf M.J."/>
            <person name="Takada K."/>
            <person name="Gernert C."/>
            <person name="Steffens U.A."/>
            <person name="Heycke N."/>
            <person name="Schmitt S."/>
            <person name="Rinke C."/>
            <person name="Helfrich E.J."/>
            <person name="Brachmann A.O."/>
            <person name="Gurgui C."/>
            <person name="Wakimoto T."/>
            <person name="Kracht M."/>
            <person name="Crusemann M."/>
            <person name="Hentschel U."/>
            <person name="Abe I."/>
            <person name="Matsunaga S."/>
            <person name="Kalinowski J."/>
            <person name="Takeyama H."/>
            <person name="Piel J."/>
        </authorList>
    </citation>
    <scope>NUCLEOTIDE SEQUENCE [LARGE SCALE GENOMIC DNA]</scope>
    <source>
        <strain evidence="11">TSY1</strain>
    </source>
</reference>
<dbReference type="Proteomes" id="UP000019141">
    <property type="component" value="Unassembled WGS sequence"/>
</dbReference>
<organism evidence="10 11">
    <name type="scientific">Entotheonella factor</name>
    <dbReference type="NCBI Taxonomy" id="1429438"/>
    <lineage>
        <taxon>Bacteria</taxon>
        <taxon>Pseudomonadati</taxon>
        <taxon>Nitrospinota/Tectimicrobiota group</taxon>
        <taxon>Candidatus Tectimicrobiota</taxon>
        <taxon>Candidatus Entotheonellia</taxon>
        <taxon>Candidatus Entotheonellales</taxon>
        <taxon>Candidatus Entotheonellaceae</taxon>
        <taxon>Candidatus Entotheonella</taxon>
    </lineage>
</organism>
<evidence type="ECO:0000256" key="4">
    <source>
        <dbReference type="ARBA" id="ARBA00022840"/>
    </source>
</evidence>
<dbReference type="GO" id="GO:0005829">
    <property type="term" value="C:cytosol"/>
    <property type="evidence" value="ECO:0007669"/>
    <property type="project" value="TreeGrafter"/>
</dbReference>
<dbReference type="GO" id="GO:0005524">
    <property type="term" value="F:ATP binding"/>
    <property type="evidence" value="ECO:0007669"/>
    <property type="project" value="UniProtKB-KW"/>
</dbReference>
<dbReference type="PROSITE" id="PS00455">
    <property type="entry name" value="AMP_BINDING"/>
    <property type="match status" value="1"/>
</dbReference>
<comment type="similarity">
    <text evidence="1">Belongs to the ATP-dependent AMP-binding enzyme family.</text>
</comment>
<gene>
    <name evidence="10" type="ORF">ETSY1_15575</name>
</gene>
<dbReference type="InterPro" id="IPR025110">
    <property type="entry name" value="AMP-bd_C"/>
</dbReference>
<dbReference type="Gene3D" id="3.30.300.30">
    <property type="match status" value="1"/>
</dbReference>
<dbReference type="Pfam" id="PF13193">
    <property type="entry name" value="AMP-binding_C"/>
    <property type="match status" value="1"/>
</dbReference>
<sequence>MADGHESSLESLSQDQAVITASDTLRQAAYLQDLEATHRQSIEDNEAFWAGVANELEWFRKWDKVFEQDYPRFQWFLGGQCNIIVNALDRHANSWRRNKVALIWAGEDGSEVTVTYGQLLRRVNKVANGLKSVGVGKGDRVVIYMPLTMEGITTMLACARIGAIHSVVYAGFSAGALRSRIVDAQAKVVMASDVTYRRGNAVNLKSITDEAVGGLDFVEKVIVHRRQEPACELRPDQEVDFYDLVQDQSIECEPEVMDSEDPLYILYTSGTTGSPKGVQHVHGGYMVGTYYHFKSFWDMKDEDVFLCMSDIGWVVGHSYIVYGPLVGGGTTVCREGAPDFPDPGVIWRLVERHGVSVMFTAPTALRMFMRFGESYPQKYNINSLRFLTCAGEPLNPEAWYWAHKHLVNEGRTGFVTDNWWQTETGGPCLATPICLESRPGKVGKPLPGVVADVVDLQGNAVEPGRGGFLVLKQPFPHMYRTVYGNPERYDVDWSRVSGCYLTGDVAIRDEDGYFMVVGRADDVLNVAGHRIGTAEVESSLVSHPAVAEAAVIGKPDELKGEAIKAFVTLGIGFESSPEMVKTLQNHVRGDLGPIAQPSEIDFIDKLPKTRSGKIMRRLLKANELGLDPGDVTTLED</sequence>
<dbReference type="InterPro" id="IPR032387">
    <property type="entry name" value="ACAS_N"/>
</dbReference>
<evidence type="ECO:0000256" key="5">
    <source>
        <dbReference type="ARBA" id="ARBA00022990"/>
    </source>
</evidence>
<dbReference type="SUPFAM" id="SSF56801">
    <property type="entry name" value="Acetyl-CoA synthetase-like"/>
    <property type="match status" value="1"/>
</dbReference>
<dbReference type="GO" id="GO:0016208">
    <property type="term" value="F:AMP binding"/>
    <property type="evidence" value="ECO:0007669"/>
    <property type="project" value="InterPro"/>
</dbReference>
<accession>W4LMI8</accession>
<dbReference type="EMBL" id="AZHW01000465">
    <property type="protein sequence ID" value="ETW99283.1"/>
    <property type="molecule type" value="Genomic_DNA"/>
</dbReference>
<evidence type="ECO:0000259" key="9">
    <source>
        <dbReference type="Pfam" id="PF16177"/>
    </source>
</evidence>
<dbReference type="FunFam" id="3.40.50.12780:FF:000001">
    <property type="entry name" value="Acetyl-coenzyme A synthetase"/>
    <property type="match status" value="1"/>
</dbReference>
<dbReference type="GO" id="GO:0003987">
    <property type="term" value="F:acetate-CoA ligase activity"/>
    <property type="evidence" value="ECO:0007669"/>
    <property type="project" value="UniProtKB-UniRule"/>
</dbReference>
<dbReference type="GO" id="GO:0019427">
    <property type="term" value="P:acetyl-CoA biosynthetic process from acetate"/>
    <property type="evidence" value="ECO:0007669"/>
    <property type="project" value="UniProtKB-UniRule"/>
</dbReference>
<keyword evidence="4" id="KW-0067">ATP-binding</keyword>
<feature type="domain" description="Acetyl-coenzyme A synthetase N-terminal" evidence="9">
    <location>
        <begin position="35"/>
        <end position="87"/>
    </location>
</feature>
<keyword evidence="2 10" id="KW-0436">Ligase</keyword>
<dbReference type="NCBIfam" id="NF001208">
    <property type="entry name" value="PRK00174.1"/>
    <property type="match status" value="1"/>
</dbReference>
<dbReference type="AlphaFoldDB" id="W4LMI8"/>
<proteinExistence type="inferred from homology"/>
<dbReference type="PANTHER" id="PTHR24095:SF14">
    <property type="entry name" value="ACETYL-COENZYME A SYNTHETASE 1"/>
    <property type="match status" value="1"/>
</dbReference>
<evidence type="ECO:0000313" key="11">
    <source>
        <dbReference type="Proteomes" id="UP000019141"/>
    </source>
</evidence>
<dbReference type="InterPro" id="IPR000873">
    <property type="entry name" value="AMP-dep_synth/lig_dom"/>
</dbReference>
<feature type="domain" description="AMP-binding enzyme C-terminal" evidence="8">
    <location>
        <begin position="535"/>
        <end position="613"/>
    </location>
</feature>
<dbReference type="InterPro" id="IPR045851">
    <property type="entry name" value="AMP-bd_C_sf"/>
</dbReference>
<dbReference type="Pfam" id="PF00501">
    <property type="entry name" value="AMP-binding"/>
    <property type="match status" value="1"/>
</dbReference>
<evidence type="ECO:0000256" key="1">
    <source>
        <dbReference type="ARBA" id="ARBA00006432"/>
    </source>
</evidence>
<protein>
    <recommendedName>
        <fullName evidence="6">Acetate--CoA ligase</fullName>
        <ecNumber evidence="6">6.2.1.1</ecNumber>
    </recommendedName>
</protein>
<dbReference type="HOGENOM" id="CLU_000022_3_6_7"/>
<dbReference type="NCBIfam" id="TIGR02188">
    <property type="entry name" value="Ac_CoA_lig_AcsA"/>
    <property type="match status" value="1"/>
</dbReference>
<name>W4LMI8_ENTF1</name>
<keyword evidence="3" id="KW-0547">Nucleotide-binding</keyword>
<dbReference type="InterPro" id="IPR011904">
    <property type="entry name" value="Ac_CoA_lig"/>
</dbReference>
<comment type="caution">
    <text evidence="10">The sequence shown here is derived from an EMBL/GenBank/DDBJ whole genome shotgun (WGS) entry which is preliminary data.</text>
</comment>
<dbReference type="Gene3D" id="3.40.50.12780">
    <property type="entry name" value="N-terminal domain of ligase-like"/>
    <property type="match status" value="1"/>
</dbReference>
<dbReference type="PATRIC" id="fig|1429438.4.peg.3080"/>
<evidence type="ECO:0000256" key="3">
    <source>
        <dbReference type="ARBA" id="ARBA00022741"/>
    </source>
</evidence>
<feature type="domain" description="AMP-dependent synthetase/ligase" evidence="7">
    <location>
        <begin position="89"/>
        <end position="474"/>
    </location>
</feature>
<dbReference type="InterPro" id="IPR020845">
    <property type="entry name" value="AMP-binding_CS"/>
</dbReference>
<evidence type="ECO:0000256" key="6">
    <source>
        <dbReference type="NCBIfam" id="TIGR02188"/>
    </source>
</evidence>
<keyword evidence="11" id="KW-1185">Reference proteome</keyword>
<dbReference type="PANTHER" id="PTHR24095">
    <property type="entry name" value="ACETYL-COENZYME A SYNTHETASE"/>
    <property type="match status" value="1"/>
</dbReference>